<dbReference type="InterPro" id="IPR030931">
    <property type="entry name" value="Group_II_RT_mat"/>
</dbReference>
<sequence length="524" mass="60542">MAKEGSGYGMQAGGGHMPGAVNTAFVLDMQRKLYRWSNEDPHRVFDDLFNLVCDRRTLSEAWQKLARNSGSRTPGTDGMTRRSVEQRAGGAARLLDEIREALRNGTYVPQPVRQRLIPKPGKPGQFRPLGIPTLIDRVVQMALKLILEPIFEADFYPTSYGFRRGRSTHDALERIQKCLHPSSRGSSVYRFVVEGDIKGCFTAIDHHVMMGRVRRRISDRKVLRLIHAFLKAGIMVEGTLRHPVTGSPQGGIISPMLSNIYLTALDERYGRWSIHPREPGKRAAARRLLDRKKGKPTYYLVRYADDFVVLVEGTREDAEAEKAALAEFLKTELRMELSMEKTRVTDVREGFDFLGYRVAQTKALRTGRLVGNLFIPKGKLTDLRHRLKVMVKSIPTGRPLAYVVDKLNPILLGWRNYYRYATLACRDFSRLDRWIWERVGRWLRKKHRKTSWRTLRHRFTTNARGQRLRWADGSKRLRLLREGGTMRYPHRSIEKPNGWNAVQRRDQRESMKGFWDAFGRLNWG</sequence>
<dbReference type="Proteomes" id="UP001595683">
    <property type="component" value="Unassembled WGS sequence"/>
</dbReference>
<dbReference type="EMBL" id="JBHRYE010000024">
    <property type="protein sequence ID" value="MFC3672795.1"/>
    <property type="molecule type" value="Genomic_DNA"/>
</dbReference>
<dbReference type="Pfam" id="PF08388">
    <property type="entry name" value="GIIM"/>
    <property type="match status" value="1"/>
</dbReference>
<dbReference type="Pfam" id="PF00078">
    <property type="entry name" value="RVT_1"/>
    <property type="match status" value="1"/>
</dbReference>
<dbReference type="PANTHER" id="PTHR34047:SF8">
    <property type="entry name" value="PROTEIN YKFC"/>
    <property type="match status" value="1"/>
</dbReference>
<keyword evidence="5" id="KW-1185">Reference proteome</keyword>
<comment type="caution">
    <text evidence="4">The sequence shown here is derived from an EMBL/GenBank/DDBJ whole genome shotgun (WGS) entry which is preliminary data.</text>
</comment>
<dbReference type="InterPro" id="IPR013597">
    <property type="entry name" value="Mat_intron_G2"/>
</dbReference>
<accession>A0ABV7V5W7</accession>
<dbReference type="NCBIfam" id="TIGR04416">
    <property type="entry name" value="group_II_RT_mat"/>
    <property type="match status" value="1"/>
</dbReference>
<dbReference type="InterPro" id="IPR000477">
    <property type="entry name" value="RT_dom"/>
</dbReference>
<evidence type="ECO:0000259" key="3">
    <source>
        <dbReference type="PROSITE" id="PS50878"/>
    </source>
</evidence>
<dbReference type="GO" id="GO:0003964">
    <property type="term" value="F:RNA-directed DNA polymerase activity"/>
    <property type="evidence" value="ECO:0007669"/>
    <property type="project" value="UniProtKB-KW"/>
</dbReference>
<dbReference type="CDD" id="cd01651">
    <property type="entry name" value="RT_G2_intron"/>
    <property type="match status" value="1"/>
</dbReference>
<feature type="domain" description="Reverse transcriptase" evidence="3">
    <location>
        <begin position="98"/>
        <end position="358"/>
    </location>
</feature>
<keyword evidence="4" id="KW-0548">Nucleotidyltransferase</keyword>
<dbReference type="RefSeq" id="WP_229815522.1">
    <property type="nucleotide sequence ID" value="NZ_BMZP01000018.1"/>
</dbReference>
<organism evidence="4 5">
    <name type="scientific">Novosphingobium pokkalii</name>
    <dbReference type="NCBI Taxonomy" id="1770194"/>
    <lineage>
        <taxon>Bacteria</taxon>
        <taxon>Pseudomonadati</taxon>
        <taxon>Pseudomonadota</taxon>
        <taxon>Alphaproteobacteria</taxon>
        <taxon>Sphingomonadales</taxon>
        <taxon>Sphingomonadaceae</taxon>
        <taxon>Novosphingobium</taxon>
    </lineage>
</organism>
<evidence type="ECO:0000313" key="4">
    <source>
        <dbReference type="EMBL" id="MFC3672795.1"/>
    </source>
</evidence>
<dbReference type="PROSITE" id="PS50878">
    <property type="entry name" value="RT_POL"/>
    <property type="match status" value="1"/>
</dbReference>
<proteinExistence type="inferred from homology"/>
<evidence type="ECO:0000256" key="2">
    <source>
        <dbReference type="SAM" id="MobiDB-lite"/>
    </source>
</evidence>
<dbReference type="InterPro" id="IPR051083">
    <property type="entry name" value="GrpII_Intron_Splice-Mob/Def"/>
</dbReference>
<dbReference type="SUPFAM" id="SSF56672">
    <property type="entry name" value="DNA/RNA polymerases"/>
    <property type="match status" value="1"/>
</dbReference>
<evidence type="ECO:0000313" key="5">
    <source>
        <dbReference type="Proteomes" id="UP001595683"/>
    </source>
</evidence>
<reference evidence="5" key="1">
    <citation type="journal article" date="2019" name="Int. J. Syst. Evol. Microbiol.">
        <title>The Global Catalogue of Microorganisms (GCM) 10K type strain sequencing project: providing services to taxonomists for standard genome sequencing and annotation.</title>
        <authorList>
            <consortium name="The Broad Institute Genomics Platform"/>
            <consortium name="The Broad Institute Genome Sequencing Center for Infectious Disease"/>
            <person name="Wu L."/>
            <person name="Ma J."/>
        </authorList>
    </citation>
    <scope>NUCLEOTIDE SEQUENCE [LARGE SCALE GENOMIC DNA]</scope>
    <source>
        <strain evidence="5">KCTC 42224</strain>
    </source>
</reference>
<feature type="region of interest" description="Disordered" evidence="2">
    <location>
        <begin position="66"/>
        <end position="88"/>
    </location>
</feature>
<name>A0ABV7V5W7_9SPHN</name>
<comment type="similarity">
    <text evidence="1">Belongs to the bacterial reverse transcriptase family.</text>
</comment>
<dbReference type="InterPro" id="IPR043502">
    <property type="entry name" value="DNA/RNA_pol_sf"/>
</dbReference>
<protein>
    <submittedName>
        <fullName evidence="4">Group II intron reverse transcriptase/maturase</fullName>
        <ecNumber evidence="4">2.7.7.49</ecNumber>
    </submittedName>
</protein>
<dbReference type="PANTHER" id="PTHR34047">
    <property type="entry name" value="NUCLEAR INTRON MATURASE 1, MITOCHONDRIAL-RELATED"/>
    <property type="match status" value="1"/>
</dbReference>
<dbReference type="EC" id="2.7.7.49" evidence="4"/>
<evidence type="ECO:0000256" key="1">
    <source>
        <dbReference type="ARBA" id="ARBA00034120"/>
    </source>
</evidence>
<gene>
    <name evidence="4" type="primary">ltrA</name>
    <name evidence="4" type="ORF">ACFOOT_15345</name>
</gene>
<keyword evidence="4" id="KW-0808">Transferase</keyword>
<keyword evidence="4" id="KW-0695">RNA-directed DNA polymerase</keyword>